<dbReference type="SMART" id="SM00450">
    <property type="entry name" value="RHOD"/>
    <property type="match status" value="1"/>
</dbReference>
<dbReference type="InterPro" id="IPR036873">
    <property type="entry name" value="Rhodanese-like_dom_sf"/>
</dbReference>
<feature type="domain" description="Rhodanese" evidence="1">
    <location>
        <begin position="12"/>
        <end position="99"/>
    </location>
</feature>
<dbReference type="PROSITE" id="PS50206">
    <property type="entry name" value="RHODANESE_3"/>
    <property type="match status" value="1"/>
</dbReference>
<organism evidence="2">
    <name type="scientific">freshwater metagenome</name>
    <dbReference type="NCBI Taxonomy" id="449393"/>
    <lineage>
        <taxon>unclassified sequences</taxon>
        <taxon>metagenomes</taxon>
        <taxon>ecological metagenomes</taxon>
    </lineage>
</organism>
<dbReference type="InterPro" id="IPR001307">
    <property type="entry name" value="Thiosulphate_STrfase_CS"/>
</dbReference>
<name>A0A6J6K3J9_9ZZZZ</name>
<evidence type="ECO:0000259" key="1">
    <source>
        <dbReference type="PROSITE" id="PS50206"/>
    </source>
</evidence>
<accession>A0A6J6K3J9</accession>
<protein>
    <submittedName>
        <fullName evidence="2">Unannotated protein</fullName>
    </submittedName>
</protein>
<dbReference type="CDD" id="cd00158">
    <property type="entry name" value="RHOD"/>
    <property type="match status" value="1"/>
</dbReference>
<proteinExistence type="predicted"/>
<dbReference type="PANTHER" id="PTHR43031">
    <property type="entry name" value="FAD-DEPENDENT OXIDOREDUCTASE"/>
    <property type="match status" value="1"/>
</dbReference>
<dbReference type="GO" id="GO:0004792">
    <property type="term" value="F:thiosulfate-cyanide sulfurtransferase activity"/>
    <property type="evidence" value="ECO:0007669"/>
    <property type="project" value="InterPro"/>
</dbReference>
<dbReference type="SUPFAM" id="SSF52821">
    <property type="entry name" value="Rhodanese/Cell cycle control phosphatase"/>
    <property type="match status" value="1"/>
</dbReference>
<reference evidence="2" key="1">
    <citation type="submission" date="2020-05" db="EMBL/GenBank/DDBJ databases">
        <authorList>
            <person name="Chiriac C."/>
            <person name="Salcher M."/>
            <person name="Ghai R."/>
            <person name="Kavagutti S V."/>
        </authorList>
    </citation>
    <scope>NUCLEOTIDE SEQUENCE</scope>
</reference>
<dbReference type="PANTHER" id="PTHR43031:SF17">
    <property type="entry name" value="SULFURTRANSFERASE YTWF-RELATED"/>
    <property type="match status" value="1"/>
</dbReference>
<sequence length="103" mass="11071">MKEISAIELLAIYKNVSVIDVREHDEYISGHIPGAVHIPLSTIPVRQNEIDKTVTQYLICEAGGRSAQAGKFLEDQGFDVVNIAGGTGALRQIGTPLNLGETP</sequence>
<gene>
    <name evidence="2" type="ORF">UFOPK2171_00173</name>
</gene>
<dbReference type="PROSITE" id="PS00380">
    <property type="entry name" value="RHODANESE_1"/>
    <property type="match status" value="1"/>
</dbReference>
<dbReference type="Gene3D" id="3.40.250.10">
    <property type="entry name" value="Rhodanese-like domain"/>
    <property type="match status" value="1"/>
</dbReference>
<evidence type="ECO:0000313" key="2">
    <source>
        <dbReference type="EMBL" id="CAB4642409.1"/>
    </source>
</evidence>
<dbReference type="EMBL" id="CAEZWD010000010">
    <property type="protein sequence ID" value="CAB4642409.1"/>
    <property type="molecule type" value="Genomic_DNA"/>
</dbReference>
<dbReference type="InterPro" id="IPR050229">
    <property type="entry name" value="GlpE_sulfurtransferase"/>
</dbReference>
<dbReference type="AlphaFoldDB" id="A0A6J6K3J9"/>
<dbReference type="InterPro" id="IPR001763">
    <property type="entry name" value="Rhodanese-like_dom"/>
</dbReference>
<dbReference type="Pfam" id="PF00581">
    <property type="entry name" value="Rhodanese"/>
    <property type="match status" value="1"/>
</dbReference>